<dbReference type="AlphaFoldDB" id="A0A4T0R1C6"/>
<evidence type="ECO:0000313" key="3">
    <source>
        <dbReference type="Proteomes" id="UP000305647"/>
    </source>
</evidence>
<feature type="region of interest" description="Disordered" evidence="1">
    <location>
        <begin position="412"/>
        <end position="453"/>
    </location>
</feature>
<accession>A0A4T0R1C6</accession>
<evidence type="ECO:0000313" key="2">
    <source>
        <dbReference type="EMBL" id="TIC31239.1"/>
    </source>
</evidence>
<feature type="compositionally biased region" description="Basic and acidic residues" evidence="1">
    <location>
        <begin position="49"/>
        <end position="65"/>
    </location>
</feature>
<comment type="caution">
    <text evidence="2">The sequence shown here is derived from an EMBL/GenBank/DDBJ whole genome shotgun (WGS) entry which is preliminary data.</text>
</comment>
<feature type="compositionally biased region" description="Acidic residues" evidence="1">
    <location>
        <begin position="340"/>
        <end position="364"/>
    </location>
</feature>
<evidence type="ECO:0000256" key="1">
    <source>
        <dbReference type="SAM" id="MobiDB-lite"/>
    </source>
</evidence>
<feature type="compositionally biased region" description="Low complexity" evidence="1">
    <location>
        <begin position="112"/>
        <end position="123"/>
    </location>
</feature>
<dbReference type="EMBL" id="SPRO01000013">
    <property type="protein sequence ID" value="TIC31239.1"/>
    <property type="molecule type" value="Genomic_DNA"/>
</dbReference>
<organism evidence="2 3">
    <name type="scientific">Wallemia mellicola</name>
    <dbReference type="NCBI Taxonomy" id="1708541"/>
    <lineage>
        <taxon>Eukaryota</taxon>
        <taxon>Fungi</taxon>
        <taxon>Dikarya</taxon>
        <taxon>Basidiomycota</taxon>
        <taxon>Wallemiomycotina</taxon>
        <taxon>Wallemiomycetes</taxon>
        <taxon>Wallemiales</taxon>
        <taxon>Wallemiaceae</taxon>
        <taxon>Wallemia</taxon>
    </lineage>
</organism>
<feature type="compositionally biased region" description="Low complexity" evidence="1">
    <location>
        <begin position="146"/>
        <end position="160"/>
    </location>
</feature>
<sequence length="453" mass="51370">MDSDLTEKQLNKWKKSELVDKAKELNLVFNLKDKKSVLIELIVNNQNASHHDSQDDGSVDDHPKDSSLSPKPQADHDSQSQKKNSPTPTRSHSPHSDTNQTRHLTRSRENSISENQPQQQPSNNEDETEEPENVQDEHQGTPVKPPRSSQKSKSPRNNSSDSQKQRISLPDASDESNDKSRSTARKSTGKLQKDQEVSKFNYETLKRTLNDVKDDFRGEFHDISAKVSSLLDDRSERENEMQKWKDVFSRMIDEKLKPLNDQMETLQQTLDKVQSSSQSEKTQSVNANIPLLSRTTINQPTPRNKTIERVQTQTQREELSNPSPAPRMLGKHSRPRDSTDSDIVETILLDDDNQESRYDEDEEQPPPKKRFKASTNIWGGALSLEPTKSMPDVSNTAMMPTFGPQFNNVAIVNTSNEESLGNGEKDKSVPPPTPPATKTRYGTERDYDNRFAD</sequence>
<proteinExistence type="predicted"/>
<feature type="compositionally biased region" description="Basic and acidic residues" evidence="1">
    <location>
        <begin position="441"/>
        <end position="453"/>
    </location>
</feature>
<feature type="compositionally biased region" description="Polar residues" evidence="1">
    <location>
        <begin position="269"/>
        <end position="314"/>
    </location>
</feature>
<gene>
    <name evidence="2" type="ORF">E3Q10_01730</name>
</gene>
<feature type="region of interest" description="Disordered" evidence="1">
    <location>
        <begin position="47"/>
        <end position="199"/>
    </location>
</feature>
<name>A0A4T0R1C6_9BASI</name>
<reference evidence="2 3" key="1">
    <citation type="submission" date="2019-03" db="EMBL/GenBank/DDBJ databases">
        <title>Sequencing 25 genomes of Wallemia mellicola.</title>
        <authorList>
            <person name="Gostincar C."/>
        </authorList>
    </citation>
    <scope>NUCLEOTIDE SEQUENCE [LARGE SCALE GENOMIC DNA]</scope>
    <source>
        <strain evidence="2 3">EXF-8738</strain>
    </source>
</reference>
<feature type="compositionally biased region" description="Acidic residues" evidence="1">
    <location>
        <begin position="124"/>
        <end position="134"/>
    </location>
</feature>
<feature type="region of interest" description="Disordered" evidence="1">
    <location>
        <begin position="269"/>
        <end position="375"/>
    </location>
</feature>
<dbReference type="Proteomes" id="UP000305647">
    <property type="component" value="Unassembled WGS sequence"/>
</dbReference>
<protein>
    <submittedName>
        <fullName evidence="2">Uncharacterized protein</fullName>
    </submittedName>
</protein>